<evidence type="ECO:0008006" key="2">
    <source>
        <dbReference type="Google" id="ProtNLM"/>
    </source>
</evidence>
<feature type="non-terminal residue" evidence="1">
    <location>
        <position position="178"/>
    </location>
</feature>
<dbReference type="GO" id="GO:0030170">
    <property type="term" value="F:pyridoxal phosphate binding"/>
    <property type="evidence" value="ECO:0007669"/>
    <property type="project" value="TreeGrafter"/>
</dbReference>
<gene>
    <name evidence="1" type="ORF">METZ01_LOCUS382285</name>
</gene>
<dbReference type="PANTHER" id="PTHR30244:SF34">
    <property type="entry name" value="DTDP-4-AMINO-4,6-DIDEOXYGALACTOSE TRANSAMINASE"/>
    <property type="match status" value="1"/>
</dbReference>
<name>A0A382U6M9_9ZZZZ</name>
<sequence length="178" mass="18960">MTPRREIAFGKPWITDSERLAVADVLAGDVLTHGPQARAFEEEFVDFMGGDGYALCTSSGMAALHLAYWQLGIGAGDEVIVTSQTHVATVHAIEFVGARPVFVDCRLVDGNIDSSLLEDAVTPRTRAIGLVHFLGIPCAMDEIMEVARSHELLVIEDCALAVGARFNGVHVGLIGDAG</sequence>
<dbReference type="PANTHER" id="PTHR30244">
    <property type="entry name" value="TRANSAMINASE"/>
    <property type="match status" value="1"/>
</dbReference>
<dbReference type="GO" id="GO:0000271">
    <property type="term" value="P:polysaccharide biosynthetic process"/>
    <property type="evidence" value="ECO:0007669"/>
    <property type="project" value="TreeGrafter"/>
</dbReference>
<reference evidence="1" key="1">
    <citation type="submission" date="2018-05" db="EMBL/GenBank/DDBJ databases">
        <authorList>
            <person name="Lanie J.A."/>
            <person name="Ng W.-L."/>
            <person name="Kazmierczak K.M."/>
            <person name="Andrzejewski T.M."/>
            <person name="Davidsen T.M."/>
            <person name="Wayne K.J."/>
            <person name="Tettelin H."/>
            <person name="Glass J.I."/>
            <person name="Rusch D."/>
            <person name="Podicherti R."/>
            <person name="Tsui H.-C.T."/>
            <person name="Winkler M.E."/>
        </authorList>
    </citation>
    <scope>NUCLEOTIDE SEQUENCE</scope>
</reference>
<dbReference type="AlphaFoldDB" id="A0A382U6M9"/>
<accession>A0A382U6M9</accession>
<evidence type="ECO:0000313" key="1">
    <source>
        <dbReference type="EMBL" id="SVD29431.1"/>
    </source>
</evidence>
<protein>
    <recommendedName>
        <fullName evidence="2">Aminotransferase class I/classII domain-containing protein</fullName>
    </recommendedName>
</protein>
<dbReference type="Pfam" id="PF01041">
    <property type="entry name" value="DegT_DnrJ_EryC1"/>
    <property type="match status" value="1"/>
</dbReference>
<dbReference type="Gene3D" id="3.40.640.10">
    <property type="entry name" value="Type I PLP-dependent aspartate aminotransferase-like (Major domain)"/>
    <property type="match status" value="1"/>
</dbReference>
<dbReference type="SUPFAM" id="SSF53383">
    <property type="entry name" value="PLP-dependent transferases"/>
    <property type="match status" value="1"/>
</dbReference>
<proteinExistence type="predicted"/>
<dbReference type="InterPro" id="IPR015421">
    <property type="entry name" value="PyrdxlP-dep_Trfase_major"/>
</dbReference>
<dbReference type="EMBL" id="UINC01141597">
    <property type="protein sequence ID" value="SVD29431.1"/>
    <property type="molecule type" value="Genomic_DNA"/>
</dbReference>
<dbReference type="InterPro" id="IPR015424">
    <property type="entry name" value="PyrdxlP-dep_Trfase"/>
</dbReference>
<organism evidence="1">
    <name type="scientific">marine metagenome</name>
    <dbReference type="NCBI Taxonomy" id="408172"/>
    <lineage>
        <taxon>unclassified sequences</taxon>
        <taxon>metagenomes</taxon>
        <taxon>ecological metagenomes</taxon>
    </lineage>
</organism>
<dbReference type="InterPro" id="IPR000653">
    <property type="entry name" value="DegT/StrS_aminotransferase"/>
</dbReference>
<dbReference type="GO" id="GO:0008483">
    <property type="term" value="F:transaminase activity"/>
    <property type="evidence" value="ECO:0007669"/>
    <property type="project" value="TreeGrafter"/>
</dbReference>